<keyword evidence="2" id="KW-1185">Reference proteome</keyword>
<dbReference type="AlphaFoldDB" id="A2FYB3"/>
<protein>
    <recommendedName>
        <fullName evidence="3">Thioredoxin domain-containing protein</fullName>
    </recommendedName>
</protein>
<dbReference type="SUPFAM" id="SSF52833">
    <property type="entry name" value="Thioredoxin-like"/>
    <property type="match status" value="1"/>
</dbReference>
<dbReference type="SMR" id="A2FYB3"/>
<dbReference type="VEuPathDB" id="TrichDB:TVAG_256190"/>
<sequence length="475" mass="54830">MLSIFLTLSLSEFVEVPLAGLATTFEHPQAVVLFYGEDKIDSILSTLNSASQPYKYFSFVKVNLSGVKETQPFPIKTLPSVVFVYKGKYVGTLNDKIETETVRSCLSRLETSILSRPYQLTNPLEAIQATKNSTSSIIIFSKEDSFIRRFRMIPEYDVTIPIYVVSNAETAASVGLEKLNSILITRAIDGKSKIFSQKELYDESSNTIVQNFVRPFITVCHYDEQIGNGLDGFTIAALVEEGNPLQRNEVSDNFKQLYGTFKRTINYHIGYYGDLDAPIKQYNIDNYSIPTYILYYKYKGEKTPILYSCYERSPGMIRKWVKYTMSRLPEDIEKYKYRNQIDWIGGAGYADLIIGKAADNFILLSDWSFDNYENVFDIYMKLLEIFIEHKDLKFHFYDPLVRPRAHMPAIEPEISTSTLRFYKSGRESKHVDIKLNKDFETILRQVLRLLDKSISSKEVRKNIEKYIDPMKNRAM</sequence>
<dbReference type="InParanoid" id="A2FYB3"/>
<dbReference type="VEuPathDB" id="TrichDB:TVAGG3_0567160"/>
<evidence type="ECO:0000313" key="2">
    <source>
        <dbReference type="Proteomes" id="UP000001542"/>
    </source>
</evidence>
<reference evidence="1" key="2">
    <citation type="journal article" date="2007" name="Science">
        <title>Draft genome sequence of the sexually transmitted pathogen Trichomonas vaginalis.</title>
        <authorList>
            <person name="Carlton J.M."/>
            <person name="Hirt R.P."/>
            <person name="Silva J.C."/>
            <person name="Delcher A.L."/>
            <person name="Schatz M."/>
            <person name="Zhao Q."/>
            <person name="Wortman J.R."/>
            <person name="Bidwell S.L."/>
            <person name="Alsmark U.C.M."/>
            <person name="Besteiro S."/>
            <person name="Sicheritz-Ponten T."/>
            <person name="Noel C.J."/>
            <person name="Dacks J.B."/>
            <person name="Foster P.G."/>
            <person name="Simillion C."/>
            <person name="Van de Peer Y."/>
            <person name="Miranda-Saavedra D."/>
            <person name="Barton G.J."/>
            <person name="Westrop G.D."/>
            <person name="Mueller S."/>
            <person name="Dessi D."/>
            <person name="Fiori P.L."/>
            <person name="Ren Q."/>
            <person name="Paulsen I."/>
            <person name="Zhang H."/>
            <person name="Bastida-Corcuera F.D."/>
            <person name="Simoes-Barbosa A."/>
            <person name="Brown M.T."/>
            <person name="Hayes R.D."/>
            <person name="Mukherjee M."/>
            <person name="Okumura C.Y."/>
            <person name="Schneider R."/>
            <person name="Smith A.J."/>
            <person name="Vanacova S."/>
            <person name="Villalvazo M."/>
            <person name="Haas B.J."/>
            <person name="Pertea M."/>
            <person name="Feldblyum T.V."/>
            <person name="Utterback T.R."/>
            <person name="Shu C.L."/>
            <person name="Osoegawa K."/>
            <person name="de Jong P.J."/>
            <person name="Hrdy I."/>
            <person name="Horvathova L."/>
            <person name="Zubacova Z."/>
            <person name="Dolezal P."/>
            <person name="Malik S.B."/>
            <person name="Logsdon J.M. Jr."/>
            <person name="Henze K."/>
            <person name="Gupta A."/>
            <person name="Wang C.C."/>
            <person name="Dunne R.L."/>
            <person name="Upcroft J.A."/>
            <person name="Upcroft P."/>
            <person name="White O."/>
            <person name="Salzberg S.L."/>
            <person name="Tang P."/>
            <person name="Chiu C.-H."/>
            <person name="Lee Y.-S."/>
            <person name="Embley T.M."/>
            <person name="Coombs G.H."/>
            <person name="Mottram J.C."/>
            <person name="Tachezy J."/>
            <person name="Fraser-Liggett C.M."/>
            <person name="Johnson P.J."/>
        </authorList>
    </citation>
    <scope>NUCLEOTIDE SEQUENCE [LARGE SCALE GENOMIC DNA]</scope>
    <source>
        <strain evidence="1">G3</strain>
    </source>
</reference>
<dbReference type="EMBL" id="DS114137">
    <property type="protein sequence ID" value="EAX90114.1"/>
    <property type="molecule type" value="Genomic_DNA"/>
</dbReference>
<evidence type="ECO:0008006" key="3">
    <source>
        <dbReference type="Google" id="ProtNLM"/>
    </source>
</evidence>
<dbReference type="InterPro" id="IPR036249">
    <property type="entry name" value="Thioredoxin-like_sf"/>
</dbReference>
<dbReference type="RefSeq" id="XP_001303044.1">
    <property type="nucleotide sequence ID" value="XM_001303043.1"/>
</dbReference>
<evidence type="ECO:0000313" key="1">
    <source>
        <dbReference type="EMBL" id="EAX90114.1"/>
    </source>
</evidence>
<organism evidence="1 2">
    <name type="scientific">Trichomonas vaginalis (strain ATCC PRA-98 / G3)</name>
    <dbReference type="NCBI Taxonomy" id="412133"/>
    <lineage>
        <taxon>Eukaryota</taxon>
        <taxon>Metamonada</taxon>
        <taxon>Parabasalia</taxon>
        <taxon>Trichomonadida</taxon>
        <taxon>Trichomonadidae</taxon>
        <taxon>Trichomonas</taxon>
    </lineage>
</organism>
<name>A2FYB3_TRIV3</name>
<gene>
    <name evidence="1" type="ORF">TVAG_256190</name>
</gene>
<reference evidence="1" key="1">
    <citation type="submission" date="2006-10" db="EMBL/GenBank/DDBJ databases">
        <authorList>
            <person name="Amadeo P."/>
            <person name="Zhao Q."/>
            <person name="Wortman J."/>
            <person name="Fraser-Liggett C."/>
            <person name="Carlton J."/>
        </authorList>
    </citation>
    <scope>NUCLEOTIDE SEQUENCE</scope>
    <source>
        <strain evidence="1">G3</strain>
    </source>
</reference>
<dbReference type="Proteomes" id="UP000001542">
    <property type="component" value="Unassembled WGS sequence"/>
</dbReference>
<proteinExistence type="predicted"/>
<accession>A2FYB3</accession>
<dbReference type="KEGG" id="tva:4747792"/>